<dbReference type="InterPro" id="IPR027417">
    <property type="entry name" value="P-loop_NTPase"/>
</dbReference>
<evidence type="ECO:0000256" key="3">
    <source>
        <dbReference type="ARBA" id="ARBA00022777"/>
    </source>
</evidence>
<dbReference type="InterPro" id="IPR008271">
    <property type="entry name" value="Ser/Thr_kinase_AS"/>
</dbReference>
<organism evidence="6 7">
    <name type="scientific">Pendulispora rubella</name>
    <dbReference type="NCBI Taxonomy" id="2741070"/>
    <lineage>
        <taxon>Bacteria</taxon>
        <taxon>Pseudomonadati</taxon>
        <taxon>Myxococcota</taxon>
        <taxon>Myxococcia</taxon>
        <taxon>Myxococcales</taxon>
        <taxon>Sorangiineae</taxon>
        <taxon>Pendulisporaceae</taxon>
        <taxon>Pendulispora</taxon>
    </lineage>
</organism>
<feature type="domain" description="Protein kinase" evidence="5">
    <location>
        <begin position="11"/>
        <end position="270"/>
    </location>
</feature>
<dbReference type="InterPro" id="IPR011990">
    <property type="entry name" value="TPR-like_helical_dom_sf"/>
</dbReference>
<accession>A0ABZ2KQC2</accession>
<evidence type="ECO:0000256" key="4">
    <source>
        <dbReference type="ARBA" id="ARBA00022840"/>
    </source>
</evidence>
<reference evidence="6" key="1">
    <citation type="submission" date="2021-12" db="EMBL/GenBank/DDBJ databases">
        <title>Discovery of the Pendulisporaceae a myxobacterial family with distinct sporulation behavior and unique specialized metabolism.</title>
        <authorList>
            <person name="Garcia R."/>
            <person name="Popoff A."/>
            <person name="Bader C.D."/>
            <person name="Loehr J."/>
            <person name="Walesch S."/>
            <person name="Walt C."/>
            <person name="Boldt J."/>
            <person name="Bunk B."/>
            <person name="Haeckl F.J.F.P.J."/>
            <person name="Gunesch A.P."/>
            <person name="Birkelbach J."/>
            <person name="Nuebel U."/>
            <person name="Pietschmann T."/>
            <person name="Bach T."/>
            <person name="Mueller R."/>
        </authorList>
    </citation>
    <scope>NUCLEOTIDE SEQUENCE</scope>
    <source>
        <strain evidence="6">MSr11367</strain>
    </source>
</reference>
<dbReference type="Pfam" id="PF13191">
    <property type="entry name" value="AAA_16"/>
    <property type="match status" value="1"/>
</dbReference>
<dbReference type="SUPFAM" id="SSF56112">
    <property type="entry name" value="Protein kinase-like (PK-like)"/>
    <property type="match status" value="1"/>
</dbReference>
<keyword evidence="3 6" id="KW-0418">Kinase</keyword>
<dbReference type="InterPro" id="IPR011009">
    <property type="entry name" value="Kinase-like_dom_sf"/>
</dbReference>
<dbReference type="InterPro" id="IPR000719">
    <property type="entry name" value="Prot_kinase_dom"/>
</dbReference>
<dbReference type="EMBL" id="CP089983">
    <property type="protein sequence ID" value="WXB00877.1"/>
    <property type="molecule type" value="Genomic_DNA"/>
</dbReference>
<evidence type="ECO:0000259" key="5">
    <source>
        <dbReference type="PROSITE" id="PS50011"/>
    </source>
</evidence>
<dbReference type="GO" id="GO:0016301">
    <property type="term" value="F:kinase activity"/>
    <property type="evidence" value="ECO:0007669"/>
    <property type="project" value="UniProtKB-KW"/>
</dbReference>
<dbReference type="SUPFAM" id="SSF52540">
    <property type="entry name" value="P-loop containing nucleoside triphosphate hydrolases"/>
    <property type="match status" value="1"/>
</dbReference>
<dbReference type="PANTHER" id="PTHR43289:SF6">
    <property type="entry name" value="SERINE_THREONINE-PROTEIN KINASE NEKL-3"/>
    <property type="match status" value="1"/>
</dbReference>
<dbReference type="PROSITE" id="PS00108">
    <property type="entry name" value="PROTEIN_KINASE_ST"/>
    <property type="match status" value="1"/>
</dbReference>
<keyword evidence="7" id="KW-1185">Reference proteome</keyword>
<keyword evidence="2" id="KW-0547">Nucleotide-binding</keyword>
<sequence>MALKTVFAERFIVEELAGSGAMGVVYRARDQQRNGATVALKVLNSAAYLHHFRERFTREAEVLSKLSHPGIVSYVDHGITPQGEAYLVMEWLDGEDLEQRLARQNLSLPETMTLFRQIADALSVAHRAGIVHRDLKPENIFLIGGRLDKVSLLDFGVARLISSELTATGLAVGTPSYMAPEQARGERHVGPTADVFTLGCVMFECLTGQLPFSGGHASLIMANILFQEAPRLRTVQPAMPEAVEDLLARMLAKDPTCRPRDAGALLSELLTLGPFSDVPAPDVPKAHGLPAPVRPLIEEQQLVSVIVSVDENTRPCVMAAPRATLAHAVRGRFGAQVELLVDGSMIAILAQTERMTATEQAVQAARCALFIREVEPSFRVAVTTGRGVVGARLPSGEAIDRASALLRAFSSLESTWAPSGVWVDDVTAQLLDARFQVVRTPTGVSIVEAELHADEARPLLGKPTRCVGRERELSLLRMLLAECNDESVARLAVVIAPPGIGKTRLRREFLRQVASDQTMTTETLIGQSDPTRAGAPYSLLWDAFRNLVNVRDGEELSVQQDKLRERVRRHMPENEAQFVSELLGELCGIPFPSETSPRLRDARNEPQSMFSQVSSALVSFFRAESDVHPVLLVVEDLQWGDVLTVRAVDTLLRECSDKPIMVLALARPEVDELFPRLWSERTRQDFRLDGLTKKASTQLAAQVLGERVAPDVVARIVDQAAGNALFLEELIRFVAEGESAAMPATVLAMLQARLKRLEPDLRRVLRAASVFGGTFWRGGILALLGERESSERVDDWLRMLVNQELVSRDDGCRFLGDVQYSFRHELLREATHGMLTDSDRVAGHRAAAAFLESMGERDPRVLAEHFALGNMMSLAAGHYTRAAIDAFDHSDIRAIAPLTQRAIACGAEGHLLGTLLAVRGRVHVLDCEWEEAYPLFARALPLLRRGGRAWYMAVGMMIVAAGMVSRPDEMSSWADALWAASCEPKGAVMRMEAAFLTVGYCSRSGQRAQAERHLAKMDECIAPMTSVFARGLWKLARAHYTWYAQPELWETSTAAADAEAMFEACGSHRMVALARIYRGISLAHLGNIDAGEQKLRAALAEAHRSREAWLISTATPYLAMLLLDKGDDASLDEAERLLRSFLDERGDPSLQGVSNLVLAEILAARGELAAAEKHARLGLGMSNQFAIYRVYASIVLTRILECSGRRLEARNHIDAAIRSHSGDCCGFMEVRLWWVTFEARAAAKTPAAATAALERAVERIRVRAEHISGADFRMGFLTKNAMNRRVLDEAEKLLPPSALHFARRGGKG</sequence>
<evidence type="ECO:0000256" key="1">
    <source>
        <dbReference type="ARBA" id="ARBA00022679"/>
    </source>
</evidence>
<dbReference type="InterPro" id="IPR041664">
    <property type="entry name" value="AAA_16"/>
</dbReference>
<name>A0ABZ2KQC2_9BACT</name>
<dbReference type="Gene3D" id="1.10.510.10">
    <property type="entry name" value="Transferase(Phosphotransferase) domain 1"/>
    <property type="match status" value="1"/>
</dbReference>
<gene>
    <name evidence="6" type="ORF">LVJ94_28640</name>
</gene>
<dbReference type="PANTHER" id="PTHR43289">
    <property type="entry name" value="MITOGEN-ACTIVATED PROTEIN KINASE KINASE KINASE 20-RELATED"/>
    <property type="match status" value="1"/>
</dbReference>
<dbReference type="Pfam" id="PF00069">
    <property type="entry name" value="Pkinase"/>
    <property type="match status" value="1"/>
</dbReference>
<dbReference type="Proteomes" id="UP001374803">
    <property type="component" value="Chromosome"/>
</dbReference>
<dbReference type="PROSITE" id="PS50011">
    <property type="entry name" value="PROTEIN_KINASE_DOM"/>
    <property type="match status" value="1"/>
</dbReference>
<evidence type="ECO:0000313" key="6">
    <source>
        <dbReference type="EMBL" id="WXB00877.1"/>
    </source>
</evidence>
<dbReference type="RefSeq" id="WP_394830479.1">
    <property type="nucleotide sequence ID" value="NZ_CP089929.1"/>
</dbReference>
<protein>
    <submittedName>
        <fullName evidence="6">Protein kinase</fullName>
    </submittedName>
</protein>
<keyword evidence="4" id="KW-0067">ATP-binding</keyword>
<proteinExistence type="predicted"/>
<keyword evidence="1" id="KW-0808">Transferase</keyword>
<evidence type="ECO:0000313" key="7">
    <source>
        <dbReference type="Proteomes" id="UP001374803"/>
    </source>
</evidence>
<dbReference type="Gene3D" id="1.25.40.10">
    <property type="entry name" value="Tetratricopeptide repeat domain"/>
    <property type="match status" value="1"/>
</dbReference>
<evidence type="ECO:0000256" key="2">
    <source>
        <dbReference type="ARBA" id="ARBA00022741"/>
    </source>
</evidence>
<dbReference type="CDD" id="cd14014">
    <property type="entry name" value="STKc_PknB_like"/>
    <property type="match status" value="1"/>
</dbReference>
<dbReference type="SMART" id="SM00220">
    <property type="entry name" value="S_TKc"/>
    <property type="match status" value="1"/>
</dbReference>